<dbReference type="AlphaFoldDB" id="A0A5B7KGX7"/>
<dbReference type="Proteomes" id="UP000324222">
    <property type="component" value="Unassembled WGS sequence"/>
</dbReference>
<evidence type="ECO:0000313" key="1">
    <source>
        <dbReference type="EMBL" id="MPD06017.1"/>
    </source>
</evidence>
<gene>
    <name evidence="1" type="ORF">E2C01_101796</name>
</gene>
<keyword evidence="2" id="KW-1185">Reference proteome</keyword>
<evidence type="ECO:0000313" key="2">
    <source>
        <dbReference type="Proteomes" id="UP000324222"/>
    </source>
</evidence>
<comment type="caution">
    <text evidence="1">The sequence shown here is derived from an EMBL/GenBank/DDBJ whole genome shotgun (WGS) entry which is preliminary data.</text>
</comment>
<reference evidence="1 2" key="1">
    <citation type="submission" date="2019-05" db="EMBL/GenBank/DDBJ databases">
        <title>Another draft genome of Portunus trituberculatus and its Hox gene families provides insights of decapod evolution.</title>
        <authorList>
            <person name="Jeong J.-H."/>
            <person name="Song I."/>
            <person name="Kim S."/>
            <person name="Choi T."/>
            <person name="Kim D."/>
            <person name="Ryu S."/>
            <person name="Kim W."/>
        </authorList>
    </citation>
    <scope>NUCLEOTIDE SEQUENCE [LARGE SCALE GENOMIC DNA]</scope>
    <source>
        <tissue evidence="1">Muscle</tissue>
    </source>
</reference>
<organism evidence="1 2">
    <name type="scientific">Portunus trituberculatus</name>
    <name type="common">Swimming crab</name>
    <name type="synonym">Neptunus trituberculatus</name>
    <dbReference type="NCBI Taxonomy" id="210409"/>
    <lineage>
        <taxon>Eukaryota</taxon>
        <taxon>Metazoa</taxon>
        <taxon>Ecdysozoa</taxon>
        <taxon>Arthropoda</taxon>
        <taxon>Crustacea</taxon>
        <taxon>Multicrustacea</taxon>
        <taxon>Malacostraca</taxon>
        <taxon>Eumalacostraca</taxon>
        <taxon>Eucarida</taxon>
        <taxon>Decapoda</taxon>
        <taxon>Pleocyemata</taxon>
        <taxon>Brachyura</taxon>
        <taxon>Eubrachyura</taxon>
        <taxon>Portunoidea</taxon>
        <taxon>Portunidae</taxon>
        <taxon>Portuninae</taxon>
        <taxon>Portunus</taxon>
    </lineage>
</organism>
<name>A0A5B7KGX7_PORTR</name>
<accession>A0A5B7KGX7</accession>
<sequence length="17" mass="2006">MDLHLPLRVQLCRGVQQ</sequence>
<dbReference type="EMBL" id="VSRR010148950">
    <property type="protein sequence ID" value="MPD06017.1"/>
    <property type="molecule type" value="Genomic_DNA"/>
</dbReference>
<protein>
    <submittedName>
        <fullName evidence="1">Uncharacterized protein</fullName>
    </submittedName>
</protein>
<proteinExistence type="predicted"/>